<dbReference type="Pfam" id="PF13432">
    <property type="entry name" value="TPR_16"/>
    <property type="match status" value="1"/>
</dbReference>
<name>A0AAW7X7T2_9GAMM</name>
<reference evidence="2" key="1">
    <citation type="submission" date="2023-07" db="EMBL/GenBank/DDBJ databases">
        <title>Genome content predicts the carbon catabolic preferences of heterotrophic bacteria.</title>
        <authorList>
            <person name="Gralka M."/>
        </authorList>
    </citation>
    <scope>NUCLEOTIDE SEQUENCE</scope>
    <source>
        <strain evidence="2">I3M17_2</strain>
    </source>
</reference>
<sequence length="624" mass="71397">MGAVSVAKRGLLAVCLALPCSAFAKEEPLTAVADLRYGVALYHYFQEEHITAFSELLLAKQRGGVRGHGDNPDIMEGGFALAYGMDQYAGDIFERVLEQNRPVHVRDAAWFYLARMRYQQGDWYAAEDAANRISAKPAKHIANELTSLRVSTAIKQGDLARAESILAKQQPKQGWLPYLYFNLGSAWARQQNYTAALAYYSKFEEEEFKLEEHRSLYDKAMTASGYSLLFAGRPHEAILQFSKVRLDSPLTSRALLGYGWAAAELDDYTEALKPWYHLSTLSLVDANTQEALVAVPYAYEQLGKEGLALEHFQRAEGRFSAALVEIDDIMANLQGDSMLEVLKISRSQRLDWLRYAKENQLTPEISYLVALFSREDFEKEVHELRDLLAIQNTYNNWLEKLTFYTDMLDAREFDRTAKMQYLAEQQLTEQINEMVAKRESMAAKIEQIKASNDYFALAKGDEADLIHRVERSAATIELVRDSDPFIDETEEAMRRYRGILLWNASRQFSDRLWHAEKVLAQLDETLTQVRARHQSIQKIVGQAQDISPYLQQLDIAHNRLTAEKARIDRALLAKQDTLRDKIYDVLETQRYNILQYLAQSRLSIARLYDKANKQADYDAVEEGQ</sequence>
<evidence type="ECO:0000256" key="1">
    <source>
        <dbReference type="SAM" id="SignalP"/>
    </source>
</evidence>
<evidence type="ECO:0000313" key="2">
    <source>
        <dbReference type="EMBL" id="MDO6423625.1"/>
    </source>
</evidence>
<comment type="caution">
    <text evidence="2">The sequence shown here is derived from an EMBL/GenBank/DDBJ whole genome shotgun (WGS) entry which is preliminary data.</text>
</comment>
<keyword evidence="1" id="KW-0732">Signal</keyword>
<dbReference type="AlphaFoldDB" id="A0AAW7X7T2"/>
<dbReference type="EMBL" id="JAUOPB010000010">
    <property type="protein sequence ID" value="MDO6423625.1"/>
    <property type="molecule type" value="Genomic_DNA"/>
</dbReference>
<accession>A0AAW7X7T2</accession>
<dbReference type="RefSeq" id="WP_303493235.1">
    <property type="nucleotide sequence ID" value="NZ_JAUOPB010000010.1"/>
</dbReference>
<dbReference type="Gene3D" id="1.25.40.10">
    <property type="entry name" value="Tetratricopeptide repeat domain"/>
    <property type="match status" value="2"/>
</dbReference>
<organism evidence="2 3">
    <name type="scientific">Saccharophagus degradans</name>
    <dbReference type="NCBI Taxonomy" id="86304"/>
    <lineage>
        <taxon>Bacteria</taxon>
        <taxon>Pseudomonadati</taxon>
        <taxon>Pseudomonadota</taxon>
        <taxon>Gammaproteobacteria</taxon>
        <taxon>Cellvibrionales</taxon>
        <taxon>Cellvibrionaceae</taxon>
        <taxon>Saccharophagus</taxon>
    </lineage>
</organism>
<gene>
    <name evidence="2" type="ORF">Q4521_14175</name>
</gene>
<feature type="signal peptide" evidence="1">
    <location>
        <begin position="1"/>
        <end position="24"/>
    </location>
</feature>
<protein>
    <submittedName>
        <fullName evidence="2">Tetratricopeptide repeat protein</fullName>
    </submittedName>
</protein>
<dbReference type="Proteomes" id="UP001169760">
    <property type="component" value="Unassembled WGS sequence"/>
</dbReference>
<evidence type="ECO:0000313" key="3">
    <source>
        <dbReference type="Proteomes" id="UP001169760"/>
    </source>
</evidence>
<dbReference type="SUPFAM" id="SSF48452">
    <property type="entry name" value="TPR-like"/>
    <property type="match status" value="1"/>
</dbReference>
<proteinExistence type="predicted"/>
<dbReference type="InterPro" id="IPR011990">
    <property type="entry name" value="TPR-like_helical_dom_sf"/>
</dbReference>
<feature type="chain" id="PRO_5043319817" evidence="1">
    <location>
        <begin position="25"/>
        <end position="624"/>
    </location>
</feature>